<dbReference type="AlphaFoldDB" id="X1Q180"/>
<evidence type="ECO:0000256" key="1">
    <source>
        <dbReference type="SAM" id="MobiDB-lite"/>
    </source>
</evidence>
<accession>X1Q180</accession>
<name>X1Q180_9ZZZZ</name>
<feature type="non-terminal residue" evidence="2">
    <location>
        <position position="1"/>
    </location>
</feature>
<protein>
    <submittedName>
        <fullName evidence="2">Uncharacterized protein</fullName>
    </submittedName>
</protein>
<gene>
    <name evidence="2" type="ORF">S06H3_65961</name>
</gene>
<comment type="caution">
    <text evidence="2">The sequence shown here is derived from an EMBL/GenBank/DDBJ whole genome shotgun (WGS) entry which is preliminary data.</text>
</comment>
<proteinExistence type="predicted"/>
<reference evidence="2" key="1">
    <citation type="journal article" date="2014" name="Front. Microbiol.">
        <title>High frequency of phylogenetically diverse reductive dehalogenase-homologous genes in deep subseafloor sedimentary metagenomes.</title>
        <authorList>
            <person name="Kawai M."/>
            <person name="Futagami T."/>
            <person name="Toyoda A."/>
            <person name="Takaki Y."/>
            <person name="Nishi S."/>
            <person name="Hori S."/>
            <person name="Arai W."/>
            <person name="Tsubouchi T."/>
            <person name="Morono Y."/>
            <person name="Uchiyama I."/>
            <person name="Ito T."/>
            <person name="Fujiyama A."/>
            <person name="Inagaki F."/>
            <person name="Takami H."/>
        </authorList>
    </citation>
    <scope>NUCLEOTIDE SEQUENCE</scope>
    <source>
        <strain evidence="2">Expedition CK06-06</strain>
    </source>
</reference>
<organism evidence="2">
    <name type="scientific">marine sediment metagenome</name>
    <dbReference type="NCBI Taxonomy" id="412755"/>
    <lineage>
        <taxon>unclassified sequences</taxon>
        <taxon>metagenomes</taxon>
        <taxon>ecological metagenomes</taxon>
    </lineage>
</organism>
<sequence>GGVGRGCYATPSTPLHTPFTTETQGLGAGKVAEILNIGGQVI</sequence>
<evidence type="ECO:0000313" key="2">
    <source>
        <dbReference type="EMBL" id="GAI62317.1"/>
    </source>
</evidence>
<feature type="region of interest" description="Disordered" evidence="1">
    <location>
        <begin position="1"/>
        <end position="21"/>
    </location>
</feature>
<feature type="compositionally biased region" description="Polar residues" evidence="1">
    <location>
        <begin position="10"/>
        <end position="21"/>
    </location>
</feature>
<dbReference type="EMBL" id="BARV01044673">
    <property type="protein sequence ID" value="GAI62317.1"/>
    <property type="molecule type" value="Genomic_DNA"/>
</dbReference>